<keyword evidence="1" id="KW-1133">Transmembrane helix</keyword>
<feature type="transmembrane region" description="Helical" evidence="1">
    <location>
        <begin position="18"/>
        <end position="38"/>
    </location>
</feature>
<reference evidence="2" key="1">
    <citation type="submission" date="2023-03" db="EMBL/GenBank/DDBJ databases">
        <title>Massive genome expansion in bonnet fungi (Mycena s.s.) driven by repeated elements and novel gene families across ecological guilds.</title>
        <authorList>
            <consortium name="Lawrence Berkeley National Laboratory"/>
            <person name="Harder C.B."/>
            <person name="Miyauchi S."/>
            <person name="Viragh M."/>
            <person name="Kuo A."/>
            <person name="Thoen E."/>
            <person name="Andreopoulos B."/>
            <person name="Lu D."/>
            <person name="Skrede I."/>
            <person name="Drula E."/>
            <person name="Henrissat B."/>
            <person name="Morin E."/>
            <person name="Kohler A."/>
            <person name="Barry K."/>
            <person name="LaButti K."/>
            <person name="Morin E."/>
            <person name="Salamov A."/>
            <person name="Lipzen A."/>
            <person name="Mereny Z."/>
            <person name="Hegedus B."/>
            <person name="Baldrian P."/>
            <person name="Stursova M."/>
            <person name="Weitz H."/>
            <person name="Taylor A."/>
            <person name="Grigoriev I.V."/>
            <person name="Nagy L.G."/>
            <person name="Martin F."/>
            <person name="Kauserud H."/>
        </authorList>
    </citation>
    <scope>NUCLEOTIDE SEQUENCE</scope>
    <source>
        <strain evidence="2">9144</strain>
    </source>
</reference>
<sequence>MAEKFPSASVRSRDREHFWLGIVITTWGLYGIGLGLLSRQIKQEAAARRQTKGAHADADAVGLI</sequence>
<organism evidence="2 3">
    <name type="scientific">Mycena pura</name>
    <dbReference type="NCBI Taxonomy" id="153505"/>
    <lineage>
        <taxon>Eukaryota</taxon>
        <taxon>Fungi</taxon>
        <taxon>Dikarya</taxon>
        <taxon>Basidiomycota</taxon>
        <taxon>Agaricomycotina</taxon>
        <taxon>Agaricomycetes</taxon>
        <taxon>Agaricomycetidae</taxon>
        <taxon>Agaricales</taxon>
        <taxon>Marasmiineae</taxon>
        <taxon>Mycenaceae</taxon>
        <taxon>Mycena</taxon>
    </lineage>
</organism>
<dbReference type="AlphaFoldDB" id="A0AAD6VAB7"/>
<evidence type="ECO:0000256" key="1">
    <source>
        <dbReference type="SAM" id="Phobius"/>
    </source>
</evidence>
<proteinExistence type="predicted"/>
<evidence type="ECO:0000313" key="3">
    <source>
        <dbReference type="Proteomes" id="UP001219525"/>
    </source>
</evidence>
<gene>
    <name evidence="2" type="ORF">GGX14DRAFT_567991</name>
</gene>
<keyword evidence="3" id="KW-1185">Reference proteome</keyword>
<name>A0AAD6VAB7_9AGAR</name>
<accession>A0AAD6VAB7</accession>
<dbReference type="Proteomes" id="UP001219525">
    <property type="component" value="Unassembled WGS sequence"/>
</dbReference>
<comment type="caution">
    <text evidence="2">The sequence shown here is derived from an EMBL/GenBank/DDBJ whole genome shotgun (WGS) entry which is preliminary data.</text>
</comment>
<keyword evidence="1" id="KW-0472">Membrane</keyword>
<evidence type="ECO:0000313" key="2">
    <source>
        <dbReference type="EMBL" id="KAJ7206902.1"/>
    </source>
</evidence>
<dbReference type="EMBL" id="JARJCW010000038">
    <property type="protein sequence ID" value="KAJ7206902.1"/>
    <property type="molecule type" value="Genomic_DNA"/>
</dbReference>
<protein>
    <submittedName>
        <fullName evidence="2">Uncharacterized protein</fullName>
    </submittedName>
</protein>
<keyword evidence="1" id="KW-0812">Transmembrane</keyword>